<dbReference type="EMBL" id="KI397474">
    <property type="protein sequence ID" value="ERM95752.1"/>
    <property type="molecule type" value="Genomic_DNA"/>
</dbReference>
<dbReference type="AlphaFoldDB" id="W1NJ10"/>
<feature type="compositionally biased region" description="Pro residues" evidence="1">
    <location>
        <begin position="51"/>
        <end position="66"/>
    </location>
</feature>
<dbReference type="Gramene" id="ERM95752">
    <property type="protein sequence ID" value="ERM95752"/>
    <property type="gene ID" value="AMTR_s00023p00247350"/>
</dbReference>
<feature type="region of interest" description="Disordered" evidence="1">
    <location>
        <begin position="1"/>
        <end position="69"/>
    </location>
</feature>
<name>W1NJ10_AMBTC</name>
<evidence type="ECO:0000313" key="2">
    <source>
        <dbReference type="EMBL" id="ERM95752.1"/>
    </source>
</evidence>
<sequence>MGNPSLGHAAKFSAQSNLGTPQPDQGQLDMGMIPNRPALDPSYQFYNPQPKETPPMAPVYPPPHQPTPLHLAGQPATLGSNPWVSSAQADMKYQSLEGKMKIMRDVL</sequence>
<gene>
    <name evidence="2" type="ORF">AMTR_s00023p00247350</name>
</gene>
<protein>
    <submittedName>
        <fullName evidence="2">Uncharacterized protein</fullName>
    </submittedName>
</protein>
<evidence type="ECO:0000256" key="1">
    <source>
        <dbReference type="SAM" id="MobiDB-lite"/>
    </source>
</evidence>
<reference evidence="3" key="1">
    <citation type="journal article" date="2013" name="Science">
        <title>The Amborella genome and the evolution of flowering plants.</title>
        <authorList>
            <consortium name="Amborella Genome Project"/>
        </authorList>
    </citation>
    <scope>NUCLEOTIDE SEQUENCE [LARGE SCALE GENOMIC DNA]</scope>
</reference>
<accession>W1NJ10</accession>
<feature type="compositionally biased region" description="Polar residues" evidence="1">
    <location>
        <begin position="13"/>
        <end position="25"/>
    </location>
</feature>
<organism evidence="2 3">
    <name type="scientific">Amborella trichopoda</name>
    <dbReference type="NCBI Taxonomy" id="13333"/>
    <lineage>
        <taxon>Eukaryota</taxon>
        <taxon>Viridiplantae</taxon>
        <taxon>Streptophyta</taxon>
        <taxon>Embryophyta</taxon>
        <taxon>Tracheophyta</taxon>
        <taxon>Spermatophyta</taxon>
        <taxon>Magnoliopsida</taxon>
        <taxon>Amborellales</taxon>
        <taxon>Amborellaceae</taxon>
        <taxon>Amborella</taxon>
    </lineage>
</organism>
<proteinExistence type="predicted"/>
<dbReference type="Proteomes" id="UP000017836">
    <property type="component" value="Unassembled WGS sequence"/>
</dbReference>
<evidence type="ECO:0000313" key="3">
    <source>
        <dbReference type="Proteomes" id="UP000017836"/>
    </source>
</evidence>
<keyword evidence="3" id="KW-1185">Reference proteome</keyword>
<dbReference type="HOGENOM" id="CLU_137576_0_0_1"/>